<dbReference type="InterPro" id="IPR033412">
    <property type="entry name" value="PFOR_II"/>
</dbReference>
<proteinExistence type="predicted"/>
<dbReference type="PATRIC" id="fig|167964.4.peg.1446"/>
<feature type="domain" description="Pyruvate:ferredoxin oxidoreductase core" evidence="3">
    <location>
        <begin position="246"/>
        <end position="340"/>
    </location>
</feature>
<dbReference type="Gene3D" id="3.40.50.970">
    <property type="match status" value="1"/>
</dbReference>
<gene>
    <name evidence="4" type="ORF">XD73_1301</name>
</gene>
<name>A0A117LGG6_9CHLR</name>
<comment type="caution">
    <text evidence="4">The sequence shown here is derived from an EMBL/GenBank/DDBJ whole genome shotgun (WGS) entry which is preliminary data.</text>
</comment>
<reference evidence="4 5" key="1">
    <citation type="journal article" date="2015" name="MBio">
        <title>Genome-Resolved Metagenomic Analysis Reveals Roles for Candidate Phyla and Other Microbial Community Members in Biogeochemical Transformations in Oil Reservoirs.</title>
        <authorList>
            <person name="Hu P."/>
            <person name="Tom L."/>
            <person name="Singh A."/>
            <person name="Thomas B.C."/>
            <person name="Baker B.J."/>
            <person name="Piceno Y.M."/>
            <person name="Andersen G.L."/>
            <person name="Banfield J.F."/>
        </authorList>
    </citation>
    <scope>NUCLEOTIDE SEQUENCE [LARGE SCALE GENOMIC DNA]</scope>
    <source>
        <strain evidence="4">46_16</strain>
    </source>
</reference>
<dbReference type="Gene3D" id="3.40.50.920">
    <property type="match status" value="1"/>
</dbReference>
<accession>A0A117LGG6</accession>
<dbReference type="SUPFAM" id="SSF52922">
    <property type="entry name" value="TK C-terminal domain-like"/>
    <property type="match status" value="1"/>
</dbReference>
<feature type="domain" description="Pyruvate flavodoxin/ferredoxin oxidoreductase pyrimidine binding" evidence="2">
    <location>
        <begin position="14"/>
        <end position="185"/>
    </location>
</feature>
<evidence type="ECO:0000313" key="5">
    <source>
        <dbReference type="Proteomes" id="UP000064249"/>
    </source>
</evidence>
<keyword evidence="1" id="KW-0560">Oxidoreductase</keyword>
<protein>
    <submittedName>
        <fullName evidence="4">Putative 2-oxoglutarate ferredoxin oxidoreductase alpha subunit</fullName>
    </submittedName>
</protein>
<evidence type="ECO:0000259" key="2">
    <source>
        <dbReference type="Pfam" id="PF01855"/>
    </source>
</evidence>
<dbReference type="Proteomes" id="UP000064249">
    <property type="component" value="Unassembled WGS sequence"/>
</dbReference>
<dbReference type="EMBL" id="LGFU01000141">
    <property type="protein sequence ID" value="KUK45823.1"/>
    <property type="molecule type" value="Genomic_DNA"/>
</dbReference>
<organism evidence="4 5">
    <name type="scientific">Anaerolinea thermophila</name>
    <dbReference type="NCBI Taxonomy" id="167964"/>
    <lineage>
        <taxon>Bacteria</taxon>
        <taxon>Bacillati</taxon>
        <taxon>Chloroflexota</taxon>
        <taxon>Anaerolineae</taxon>
        <taxon>Anaerolineales</taxon>
        <taxon>Anaerolineaceae</taxon>
        <taxon>Anaerolinea</taxon>
    </lineage>
</organism>
<sequence length="371" mass="40316">MAKELIKGNTAVAEAALRAGLEAYFGYPITPQTELLEHLSARMPEIGRPFVQAESELGAINMVYGAACTGKRVMTSSSSPGVSLMMEGLSYIAGTEVPAVLVDVVRGGPGLGNIAPAQGDYNQIVHGGGHGDYHLLVLAPASVQEAVDLTALAFDLAEKYRHIVAILLDGSIGQMMEPAELPPMQPLKTDIPDWAVRGTDGGEKRVLTSINLDPPAQEVMNLRLMKRWQEIEKNEVRYKGYYLDDAEYVVVGFGTAGRISLSAVRAARELGIKVGLLRPITLAPFPKDVLDELTKKAKAFLVVEMNSGQMLEDVRLVVRGRKPVEFFGRMGGVVPYPDEVLTEIKRLVDGPLTTEGHPRDRWLTRLSETIG</sequence>
<dbReference type="InterPro" id="IPR009014">
    <property type="entry name" value="Transketo_C/PFOR_II"/>
</dbReference>
<dbReference type="CDD" id="cd07034">
    <property type="entry name" value="TPP_PYR_PFOR_IOR-alpha_like"/>
    <property type="match status" value="1"/>
</dbReference>
<dbReference type="InterPro" id="IPR029061">
    <property type="entry name" value="THDP-binding"/>
</dbReference>
<evidence type="ECO:0000259" key="3">
    <source>
        <dbReference type="Pfam" id="PF17147"/>
    </source>
</evidence>
<dbReference type="NCBIfam" id="NF005507">
    <property type="entry name" value="PRK07119.1"/>
    <property type="match status" value="1"/>
</dbReference>
<dbReference type="AlphaFoldDB" id="A0A117LGG6"/>
<dbReference type="PANTHER" id="PTHR43088:SF1">
    <property type="entry name" value="SUBUNIT OF PYRUVATE:FLAVODOXIN OXIDOREDUCTASE"/>
    <property type="match status" value="1"/>
</dbReference>
<dbReference type="InterPro" id="IPR052368">
    <property type="entry name" value="2-oxoacid_oxidoreductase"/>
</dbReference>
<dbReference type="InterPro" id="IPR002880">
    <property type="entry name" value="Pyrv_Fd/Flavodoxin_OxRdtase_N"/>
</dbReference>
<dbReference type="GO" id="GO:0016491">
    <property type="term" value="F:oxidoreductase activity"/>
    <property type="evidence" value="ECO:0007669"/>
    <property type="project" value="UniProtKB-KW"/>
</dbReference>
<dbReference type="PANTHER" id="PTHR43088">
    <property type="entry name" value="SUBUNIT OF PYRUVATE:FLAVODOXIN OXIDOREDUCTASE-RELATED"/>
    <property type="match status" value="1"/>
</dbReference>
<dbReference type="Pfam" id="PF17147">
    <property type="entry name" value="PFOR_II"/>
    <property type="match status" value="1"/>
</dbReference>
<dbReference type="SUPFAM" id="SSF52518">
    <property type="entry name" value="Thiamin diphosphate-binding fold (THDP-binding)"/>
    <property type="match status" value="1"/>
</dbReference>
<evidence type="ECO:0000313" key="4">
    <source>
        <dbReference type="EMBL" id="KUK45823.1"/>
    </source>
</evidence>
<evidence type="ECO:0000256" key="1">
    <source>
        <dbReference type="ARBA" id="ARBA00023002"/>
    </source>
</evidence>
<dbReference type="Pfam" id="PF01855">
    <property type="entry name" value="POR_N"/>
    <property type="match status" value="1"/>
</dbReference>